<dbReference type="PROSITE" id="PS50020">
    <property type="entry name" value="WW_DOMAIN_2"/>
    <property type="match status" value="1"/>
</dbReference>
<dbReference type="GO" id="GO:0005509">
    <property type="term" value="F:calcium ion binding"/>
    <property type="evidence" value="ECO:0007669"/>
    <property type="project" value="InterPro"/>
</dbReference>
<dbReference type="Pfam" id="PF13499">
    <property type="entry name" value="EF-hand_7"/>
    <property type="match status" value="1"/>
</dbReference>
<dbReference type="CDD" id="cd00051">
    <property type="entry name" value="EFh"/>
    <property type="match status" value="1"/>
</dbReference>
<feature type="domain" description="EF-hand" evidence="3">
    <location>
        <begin position="151"/>
        <end position="186"/>
    </location>
</feature>
<dbReference type="InterPro" id="IPR002048">
    <property type="entry name" value="EF_hand_dom"/>
</dbReference>
<dbReference type="EMBL" id="MU007017">
    <property type="protein sequence ID" value="KAF2434248.1"/>
    <property type="molecule type" value="Genomic_DNA"/>
</dbReference>
<gene>
    <name evidence="4" type="ORF">EJ08DRAFT_497519</name>
</gene>
<dbReference type="SUPFAM" id="SSF47473">
    <property type="entry name" value="EF-hand"/>
    <property type="match status" value="1"/>
</dbReference>
<dbReference type="Gene3D" id="1.10.238.10">
    <property type="entry name" value="EF-hand"/>
    <property type="match status" value="1"/>
</dbReference>
<dbReference type="Gene3D" id="2.20.70.10">
    <property type="match status" value="1"/>
</dbReference>
<dbReference type="InterPro" id="IPR036020">
    <property type="entry name" value="WW_dom_sf"/>
</dbReference>
<organism evidence="4 5">
    <name type="scientific">Tothia fuscella</name>
    <dbReference type="NCBI Taxonomy" id="1048955"/>
    <lineage>
        <taxon>Eukaryota</taxon>
        <taxon>Fungi</taxon>
        <taxon>Dikarya</taxon>
        <taxon>Ascomycota</taxon>
        <taxon>Pezizomycotina</taxon>
        <taxon>Dothideomycetes</taxon>
        <taxon>Pleosporomycetidae</taxon>
        <taxon>Venturiales</taxon>
        <taxon>Cylindrosympodiaceae</taxon>
        <taxon>Tothia</taxon>
    </lineage>
</organism>
<feature type="compositionally biased region" description="Basic and acidic residues" evidence="1">
    <location>
        <begin position="27"/>
        <end position="50"/>
    </location>
</feature>
<evidence type="ECO:0000313" key="5">
    <source>
        <dbReference type="Proteomes" id="UP000800235"/>
    </source>
</evidence>
<feature type="compositionally biased region" description="Basic and acidic residues" evidence="1">
    <location>
        <begin position="59"/>
        <end position="87"/>
    </location>
</feature>
<protein>
    <recommendedName>
        <fullName evidence="6">Calmodulin</fullName>
    </recommendedName>
</protein>
<evidence type="ECO:0000313" key="4">
    <source>
        <dbReference type="EMBL" id="KAF2434248.1"/>
    </source>
</evidence>
<name>A0A9P4NZL2_9PEZI</name>
<dbReference type="CDD" id="cd00201">
    <property type="entry name" value="WW"/>
    <property type="match status" value="1"/>
</dbReference>
<reference evidence="4" key="1">
    <citation type="journal article" date="2020" name="Stud. Mycol.">
        <title>101 Dothideomycetes genomes: a test case for predicting lifestyles and emergence of pathogens.</title>
        <authorList>
            <person name="Haridas S."/>
            <person name="Albert R."/>
            <person name="Binder M."/>
            <person name="Bloem J."/>
            <person name="Labutti K."/>
            <person name="Salamov A."/>
            <person name="Andreopoulos B."/>
            <person name="Baker S."/>
            <person name="Barry K."/>
            <person name="Bills G."/>
            <person name="Bluhm B."/>
            <person name="Cannon C."/>
            <person name="Castanera R."/>
            <person name="Culley D."/>
            <person name="Daum C."/>
            <person name="Ezra D."/>
            <person name="Gonzalez J."/>
            <person name="Henrissat B."/>
            <person name="Kuo A."/>
            <person name="Liang C."/>
            <person name="Lipzen A."/>
            <person name="Lutzoni F."/>
            <person name="Magnuson J."/>
            <person name="Mondo S."/>
            <person name="Nolan M."/>
            <person name="Ohm R."/>
            <person name="Pangilinan J."/>
            <person name="Park H.-J."/>
            <person name="Ramirez L."/>
            <person name="Alfaro M."/>
            <person name="Sun H."/>
            <person name="Tritt A."/>
            <person name="Yoshinaga Y."/>
            <person name="Zwiers L.-H."/>
            <person name="Turgeon B."/>
            <person name="Goodwin S."/>
            <person name="Spatafora J."/>
            <person name="Crous P."/>
            <person name="Grigoriev I."/>
        </authorList>
    </citation>
    <scope>NUCLEOTIDE SEQUENCE</scope>
    <source>
        <strain evidence="4">CBS 130266</strain>
    </source>
</reference>
<comment type="caution">
    <text evidence="4">The sequence shown here is derived from an EMBL/GenBank/DDBJ whole genome shotgun (WGS) entry which is preliminary data.</text>
</comment>
<dbReference type="SUPFAM" id="SSF51045">
    <property type="entry name" value="WW domain"/>
    <property type="match status" value="1"/>
</dbReference>
<proteinExistence type="predicted"/>
<dbReference type="InterPro" id="IPR001202">
    <property type="entry name" value="WW_dom"/>
</dbReference>
<dbReference type="Pfam" id="PF00397">
    <property type="entry name" value="WW"/>
    <property type="match status" value="1"/>
</dbReference>
<evidence type="ECO:0008006" key="6">
    <source>
        <dbReference type="Google" id="ProtNLM"/>
    </source>
</evidence>
<evidence type="ECO:0000256" key="1">
    <source>
        <dbReference type="SAM" id="MobiDB-lite"/>
    </source>
</evidence>
<dbReference type="SMART" id="SM00054">
    <property type="entry name" value="EFh"/>
    <property type="match status" value="2"/>
</dbReference>
<sequence>MPLAAVETSATSPGSHLDLSQLGIGHQGDEEHSNLHTDHENEDLYAHPADELDLPNADDFDKTSSRPESVSSHRSEADDWHPSDRPDSEYVQAMLSRIFQGDPFEPHVPEESLHRITRAFHQADWSNRGYLTRKEVSSLCQEICRRANVSIVDHTIENAMSQFDTNKDGKFDKQEFIALMDAFAEGAAVKRQKMLVASLDKYAKQAKDISSARRKIERKPILPWGRSWSPQPNKNSEFLVYDEISGSYSKTIPKQQLSQMTFTLLASNAEYCVNKISDFEEQWLGTSPESLRSHFQEVLRIVRDGALMFTLFENKKNRFQLSDLDASMACYEILRKLDKHKKTCTKYQDHFAQLVAIRIASSRVLNHIQGFTHFLTTSDSMHVPISSLADDTTHRRPTAQQFPEFYKRWKEHSVPWYARQISNELQNWVAVGDLVPSIRDSKMLEELEPLAIAEAKERHLQLRNQKQALEELHWSGHVVSATMSGLKMPKLSILDNRQAIFVIKVSHPEQTIKTHALKRAPGMVWTCHLPIELLPESEIEVSLQFTDSKQTAITQGSKVITFRASQGSWRAGIENRTPGIYIISEWNTSNMSVKLKMDDQTEIAQELKMLKTATWMDLLSTSHLFSVDPGPDVETRTLPANWEARVDNLGREYYVDHNTRKTTWVRPLGRGFT</sequence>
<dbReference type="InterPro" id="IPR011992">
    <property type="entry name" value="EF-hand-dom_pair"/>
</dbReference>
<accession>A0A9P4NZL2</accession>
<feature type="domain" description="WW" evidence="2">
    <location>
        <begin position="636"/>
        <end position="669"/>
    </location>
</feature>
<evidence type="ECO:0000259" key="2">
    <source>
        <dbReference type="PROSITE" id="PS50020"/>
    </source>
</evidence>
<dbReference type="OrthoDB" id="7464126at2759"/>
<dbReference type="Proteomes" id="UP000800235">
    <property type="component" value="Unassembled WGS sequence"/>
</dbReference>
<dbReference type="AlphaFoldDB" id="A0A9P4NZL2"/>
<keyword evidence="5" id="KW-1185">Reference proteome</keyword>
<dbReference type="PROSITE" id="PS50222">
    <property type="entry name" value="EF_HAND_2"/>
    <property type="match status" value="1"/>
</dbReference>
<feature type="region of interest" description="Disordered" evidence="1">
    <location>
        <begin position="1"/>
        <end position="87"/>
    </location>
</feature>
<dbReference type="PROSITE" id="PS01159">
    <property type="entry name" value="WW_DOMAIN_1"/>
    <property type="match status" value="1"/>
</dbReference>
<dbReference type="SMART" id="SM00456">
    <property type="entry name" value="WW"/>
    <property type="match status" value="1"/>
</dbReference>
<evidence type="ECO:0000259" key="3">
    <source>
        <dbReference type="PROSITE" id="PS50222"/>
    </source>
</evidence>